<dbReference type="EMBL" id="GDJX01000263">
    <property type="protein sequence ID" value="JAT67673.1"/>
    <property type="molecule type" value="Transcribed_RNA"/>
</dbReference>
<feature type="compositionally biased region" description="Basic and acidic residues" evidence="1">
    <location>
        <begin position="10"/>
        <end position="20"/>
    </location>
</feature>
<reference evidence="2" key="1">
    <citation type="submission" date="2015-07" db="EMBL/GenBank/DDBJ databases">
        <title>Transcriptome Assembly of Anthurium amnicola.</title>
        <authorList>
            <person name="Suzuki J."/>
        </authorList>
    </citation>
    <scope>NUCLEOTIDE SEQUENCE</scope>
</reference>
<protein>
    <submittedName>
        <fullName evidence="2">Uncharacterized protein</fullName>
    </submittedName>
</protein>
<feature type="compositionally biased region" description="Basic and acidic residues" evidence="1">
    <location>
        <begin position="56"/>
        <end position="66"/>
    </location>
</feature>
<feature type="non-terminal residue" evidence="2">
    <location>
        <position position="101"/>
    </location>
</feature>
<proteinExistence type="predicted"/>
<name>A0A1D1ZLR1_9ARAE</name>
<sequence>MAMSNSHPPEPAEKASEDSPCRSLTKPTSESLCKHEISAQEEGEKEPERPEEEDNNREGRTEEPDRGGASQEASSEPSVGRDEGSNGGGGDGDGNHHHHHH</sequence>
<gene>
    <name evidence="2" type="ORF">g.20975</name>
</gene>
<feature type="compositionally biased region" description="Acidic residues" evidence="1">
    <location>
        <begin position="39"/>
        <end position="55"/>
    </location>
</feature>
<evidence type="ECO:0000256" key="1">
    <source>
        <dbReference type="SAM" id="MobiDB-lite"/>
    </source>
</evidence>
<feature type="region of interest" description="Disordered" evidence="1">
    <location>
        <begin position="1"/>
        <end position="101"/>
    </location>
</feature>
<dbReference type="AlphaFoldDB" id="A0A1D1ZLR1"/>
<organism evidence="2">
    <name type="scientific">Anthurium amnicola</name>
    <dbReference type="NCBI Taxonomy" id="1678845"/>
    <lineage>
        <taxon>Eukaryota</taxon>
        <taxon>Viridiplantae</taxon>
        <taxon>Streptophyta</taxon>
        <taxon>Embryophyta</taxon>
        <taxon>Tracheophyta</taxon>
        <taxon>Spermatophyta</taxon>
        <taxon>Magnoliopsida</taxon>
        <taxon>Liliopsida</taxon>
        <taxon>Araceae</taxon>
        <taxon>Pothoideae</taxon>
        <taxon>Potheae</taxon>
        <taxon>Anthurium</taxon>
    </lineage>
</organism>
<accession>A0A1D1ZLR1</accession>
<evidence type="ECO:0000313" key="2">
    <source>
        <dbReference type="EMBL" id="JAT67673.1"/>
    </source>
</evidence>